<feature type="compositionally biased region" description="Basic and acidic residues" evidence="1">
    <location>
        <begin position="1"/>
        <end position="10"/>
    </location>
</feature>
<gene>
    <name evidence="2" type="ORF">FB45DRAFT_1001570</name>
</gene>
<evidence type="ECO:0000256" key="1">
    <source>
        <dbReference type="SAM" id="MobiDB-lite"/>
    </source>
</evidence>
<dbReference type="EMBL" id="JARKIF010000006">
    <property type="protein sequence ID" value="KAJ7636491.1"/>
    <property type="molecule type" value="Genomic_DNA"/>
</dbReference>
<dbReference type="AlphaFoldDB" id="A0AAD7C183"/>
<dbReference type="Proteomes" id="UP001221142">
    <property type="component" value="Unassembled WGS sequence"/>
</dbReference>
<dbReference type="InterPro" id="IPR032675">
    <property type="entry name" value="LRR_dom_sf"/>
</dbReference>
<sequence length="407" mass="45426">MSQPVDKESVVSDETTPTHTLTESNSAIANPAAVFPMEITAEIFTQCVHSSPDRNILLILLGVSRRWRSIAFATSSLWSSVSDQGVRPIKFPELLKMWLGHGGNTNAPFSLFSRHVTNPMTLGRILAVLMDHSAPRVHKIDISLAKANLQQFVYSSPHLRSLTINQCPPSRMHYLVNILRGAPNLVEFNLTEIYLLGYYPGYTSPILTHTSLQHLSVGLSGPQSLNFLRPQLLAWLTLPSLQSLDIHQLSNDSTSWLNFLVRSSPPLRSLRIDVEKDRSLDGFVRSLALVPTLTALEVRGERHYATHPQPVTIQQVLFDALADVNILPALERLEYHGRVANRGGYELVLDVLVRRRETLKSFHLVDTSTGYDDLARSFDPLAPAFRDLVNDGTDVFISDRNGVRSVL</sequence>
<accession>A0AAD7C183</accession>
<comment type="caution">
    <text evidence="2">The sequence shown here is derived from an EMBL/GenBank/DDBJ whole genome shotgun (WGS) entry which is preliminary data.</text>
</comment>
<evidence type="ECO:0000313" key="3">
    <source>
        <dbReference type="Proteomes" id="UP001221142"/>
    </source>
</evidence>
<dbReference type="SUPFAM" id="SSF52047">
    <property type="entry name" value="RNI-like"/>
    <property type="match status" value="1"/>
</dbReference>
<keyword evidence="3" id="KW-1185">Reference proteome</keyword>
<dbReference type="Gene3D" id="3.80.10.10">
    <property type="entry name" value="Ribonuclease Inhibitor"/>
    <property type="match status" value="1"/>
</dbReference>
<evidence type="ECO:0008006" key="4">
    <source>
        <dbReference type="Google" id="ProtNLM"/>
    </source>
</evidence>
<organism evidence="2 3">
    <name type="scientific">Roridomyces roridus</name>
    <dbReference type="NCBI Taxonomy" id="1738132"/>
    <lineage>
        <taxon>Eukaryota</taxon>
        <taxon>Fungi</taxon>
        <taxon>Dikarya</taxon>
        <taxon>Basidiomycota</taxon>
        <taxon>Agaricomycotina</taxon>
        <taxon>Agaricomycetes</taxon>
        <taxon>Agaricomycetidae</taxon>
        <taxon>Agaricales</taxon>
        <taxon>Marasmiineae</taxon>
        <taxon>Mycenaceae</taxon>
        <taxon>Roridomyces</taxon>
    </lineage>
</organism>
<feature type="compositionally biased region" description="Polar residues" evidence="1">
    <location>
        <begin position="12"/>
        <end position="23"/>
    </location>
</feature>
<evidence type="ECO:0000313" key="2">
    <source>
        <dbReference type="EMBL" id="KAJ7636491.1"/>
    </source>
</evidence>
<name>A0AAD7C183_9AGAR</name>
<proteinExistence type="predicted"/>
<feature type="region of interest" description="Disordered" evidence="1">
    <location>
        <begin position="1"/>
        <end position="23"/>
    </location>
</feature>
<protein>
    <recommendedName>
        <fullName evidence="4">F-box domain-containing protein</fullName>
    </recommendedName>
</protein>
<reference evidence="2" key="1">
    <citation type="submission" date="2023-03" db="EMBL/GenBank/DDBJ databases">
        <title>Massive genome expansion in bonnet fungi (Mycena s.s.) driven by repeated elements and novel gene families across ecological guilds.</title>
        <authorList>
            <consortium name="Lawrence Berkeley National Laboratory"/>
            <person name="Harder C.B."/>
            <person name="Miyauchi S."/>
            <person name="Viragh M."/>
            <person name="Kuo A."/>
            <person name="Thoen E."/>
            <person name="Andreopoulos B."/>
            <person name="Lu D."/>
            <person name="Skrede I."/>
            <person name="Drula E."/>
            <person name="Henrissat B."/>
            <person name="Morin E."/>
            <person name="Kohler A."/>
            <person name="Barry K."/>
            <person name="LaButti K."/>
            <person name="Morin E."/>
            <person name="Salamov A."/>
            <person name="Lipzen A."/>
            <person name="Mereny Z."/>
            <person name="Hegedus B."/>
            <person name="Baldrian P."/>
            <person name="Stursova M."/>
            <person name="Weitz H."/>
            <person name="Taylor A."/>
            <person name="Grigoriev I.V."/>
            <person name="Nagy L.G."/>
            <person name="Martin F."/>
            <person name="Kauserud H."/>
        </authorList>
    </citation>
    <scope>NUCLEOTIDE SEQUENCE</scope>
    <source>
        <strain evidence="2">9284</strain>
    </source>
</reference>